<protein>
    <submittedName>
        <fullName evidence="7">Phage major capsid protein</fullName>
    </submittedName>
</protein>
<evidence type="ECO:0000256" key="3">
    <source>
        <dbReference type="ARBA" id="ARBA00022670"/>
    </source>
</evidence>
<dbReference type="NCBIfam" id="TIGR01554">
    <property type="entry name" value="major_cap_HK97"/>
    <property type="match status" value="1"/>
</dbReference>
<dbReference type="SUPFAM" id="SSF56563">
    <property type="entry name" value="Major capsid protein gp5"/>
    <property type="match status" value="1"/>
</dbReference>
<evidence type="ECO:0000259" key="6">
    <source>
        <dbReference type="Pfam" id="PF05065"/>
    </source>
</evidence>
<dbReference type="RefSeq" id="WP_098577704.1">
    <property type="nucleotide sequence ID" value="NZ_NVGE01000072.1"/>
</dbReference>
<dbReference type="InterPro" id="IPR054613">
    <property type="entry name" value="Peptidase_S78_dom"/>
</dbReference>
<keyword evidence="2" id="KW-1188">Viral release from host cell</keyword>
<dbReference type="InterPro" id="IPR006433">
    <property type="entry name" value="Prohead_protease"/>
</dbReference>
<evidence type="ECO:0000259" key="5">
    <source>
        <dbReference type="Pfam" id="PF04586"/>
    </source>
</evidence>
<dbReference type="AlphaFoldDB" id="A0A2B5I5D7"/>
<comment type="caution">
    <text evidence="7">The sequence shown here is derived from an EMBL/GenBank/DDBJ whole genome shotgun (WGS) entry which is preliminary data.</text>
</comment>
<evidence type="ECO:0000313" key="8">
    <source>
        <dbReference type="Proteomes" id="UP000223311"/>
    </source>
</evidence>
<dbReference type="Pfam" id="PF04586">
    <property type="entry name" value="Peptidase_S78"/>
    <property type="match status" value="1"/>
</dbReference>
<dbReference type="GO" id="GO:0008233">
    <property type="term" value="F:peptidase activity"/>
    <property type="evidence" value="ECO:0007669"/>
    <property type="project" value="UniProtKB-KW"/>
</dbReference>
<keyword evidence="3" id="KW-0645">Protease</keyword>
<dbReference type="Gene3D" id="3.30.2320.10">
    <property type="entry name" value="hypothetical protein PF0899 domain"/>
    <property type="match status" value="1"/>
</dbReference>
<gene>
    <name evidence="7" type="ORF">COL66_28700</name>
</gene>
<dbReference type="InterPro" id="IPR054612">
    <property type="entry name" value="Phage_capsid-like_C"/>
</dbReference>
<feature type="domain" description="Phage capsid-like C-terminal" evidence="6">
    <location>
        <begin position="221"/>
        <end position="488"/>
    </location>
</feature>
<dbReference type="Proteomes" id="UP000223311">
    <property type="component" value="Unassembled WGS sequence"/>
</dbReference>
<dbReference type="Gene3D" id="3.30.2400.10">
    <property type="entry name" value="Major capsid protein gp5"/>
    <property type="match status" value="1"/>
</dbReference>
<accession>A0A2B5I5D7</accession>
<evidence type="ECO:0000256" key="2">
    <source>
        <dbReference type="ARBA" id="ARBA00022612"/>
    </source>
</evidence>
<dbReference type="InterPro" id="IPR024455">
    <property type="entry name" value="Phage_capsid"/>
</dbReference>
<dbReference type="GO" id="GO:0006508">
    <property type="term" value="P:proteolysis"/>
    <property type="evidence" value="ECO:0007669"/>
    <property type="project" value="UniProtKB-KW"/>
</dbReference>
<reference evidence="7 8" key="1">
    <citation type="submission" date="2017-09" db="EMBL/GenBank/DDBJ databases">
        <title>Large-scale bioinformatics analysis of Bacillus genomes uncovers conserved roles of natural products in bacterial physiology.</title>
        <authorList>
            <consortium name="Agbiome Team Llc"/>
            <person name="Bleich R.M."/>
            <person name="Grubbs K.J."/>
            <person name="Santa Maria K.C."/>
            <person name="Allen S.E."/>
            <person name="Farag S."/>
            <person name="Shank E.A."/>
            <person name="Bowers A."/>
        </authorList>
    </citation>
    <scope>NUCLEOTIDE SEQUENCE [LARGE SCALE GENOMIC DNA]</scope>
    <source>
        <strain evidence="7 8">AFS080080</strain>
    </source>
</reference>
<proteinExistence type="predicted"/>
<feature type="domain" description="Prohead serine protease" evidence="5">
    <location>
        <begin position="9"/>
        <end position="166"/>
    </location>
</feature>
<comment type="subcellular location">
    <subcellularLocation>
        <location evidence="1">Virion</location>
    </subcellularLocation>
</comment>
<evidence type="ECO:0000256" key="4">
    <source>
        <dbReference type="ARBA" id="ARBA00022801"/>
    </source>
</evidence>
<evidence type="ECO:0000256" key="1">
    <source>
        <dbReference type="ARBA" id="ARBA00004328"/>
    </source>
</evidence>
<dbReference type="Pfam" id="PF05065">
    <property type="entry name" value="Phage_capsid"/>
    <property type="match status" value="1"/>
</dbReference>
<sequence>MKTMELRSNKVALTSNSEGLIVSGYVNKTSALSEVIGGAKKFREKIAPGAFKRAIEKRNREIEFLAEHDHNKLLATTKNGSLTLREDKEGLYMEAKISPTSYGKDYYQLISDGIISSMSFGFDVINDSWEYAGGVAIRTVHDLILSEVSAVKYPAYSQSSLEARDINLIEEIDVPSMEQLKNERGNHTMMKMEKRSNDIKAFEQYLREGSESRALTTTANGTAVIPENVSGTIVKKMEEVSPAFAQARKIHSVSGSLKVPREADGITGGFWGEGESILEEVLDFEEVKLQQKRLGAGMSVSNQLANDAGVDIVAYSQDLLSRRLSKTAEHAIFVGDGKKEFKGILSETDIAKVDATGAVAMNHLLDLYTSIHPDFISKSAFYMNRNLFNAVAKIVDENAHPFIQNGVVNGAITYTLFGAPVYVTQALPDTTPAVFGDIEEAYTILVKKEMSILNVVDTTNALRGSRLLVADAYMDGAVTNPQAIARLNVVSA</sequence>
<name>A0A2B5I5D7_9BACI</name>
<keyword evidence="4" id="KW-0378">Hydrolase</keyword>
<dbReference type="NCBIfam" id="TIGR01543">
    <property type="entry name" value="proheadase_HK97"/>
    <property type="match status" value="1"/>
</dbReference>
<dbReference type="EMBL" id="NVGE01000072">
    <property type="protein sequence ID" value="PFZ20094.1"/>
    <property type="molecule type" value="Genomic_DNA"/>
</dbReference>
<evidence type="ECO:0000313" key="7">
    <source>
        <dbReference type="EMBL" id="PFZ20094.1"/>
    </source>
</evidence>
<organism evidence="7 8">
    <name type="scientific">Bacillus wiedmannii</name>
    <dbReference type="NCBI Taxonomy" id="1890302"/>
    <lineage>
        <taxon>Bacteria</taxon>
        <taxon>Bacillati</taxon>
        <taxon>Bacillota</taxon>
        <taxon>Bacilli</taxon>
        <taxon>Bacillales</taxon>
        <taxon>Bacillaceae</taxon>
        <taxon>Bacillus</taxon>
        <taxon>Bacillus cereus group</taxon>
    </lineage>
</organism>